<dbReference type="PANTHER" id="PTHR11473">
    <property type="entry name" value="AROMATIC AMINO ACID HYDROXYLASE"/>
    <property type="match status" value="1"/>
</dbReference>
<dbReference type="GeneID" id="25566009"/>
<dbReference type="InterPro" id="IPR018301">
    <property type="entry name" value="ArAA_hydroxylase_Fe/CU_BS"/>
</dbReference>
<evidence type="ECO:0000256" key="1">
    <source>
        <dbReference type="ARBA" id="ARBA00001954"/>
    </source>
</evidence>
<dbReference type="InterPro" id="IPR019774">
    <property type="entry name" value="Aromatic-AA_hydroxylase_C"/>
</dbReference>
<reference evidence="12 13" key="1">
    <citation type="submission" date="2010-05" db="EMBL/GenBank/DDBJ databases">
        <title>The Genome Sequence of Thecamonas trahens ATCC 50062.</title>
        <authorList>
            <consortium name="The Broad Institute Genome Sequencing Platform"/>
            <person name="Russ C."/>
            <person name="Cuomo C."/>
            <person name="Shea T."/>
            <person name="Young S.K."/>
            <person name="Zeng Q."/>
            <person name="Koehrsen M."/>
            <person name="Haas B."/>
            <person name="Borodovsky M."/>
            <person name="Guigo R."/>
            <person name="Alvarado L."/>
            <person name="Berlin A."/>
            <person name="Bochicchio J."/>
            <person name="Borenstein D."/>
            <person name="Chapman S."/>
            <person name="Chen Z."/>
            <person name="Freedman E."/>
            <person name="Gellesch M."/>
            <person name="Goldberg J."/>
            <person name="Griggs A."/>
            <person name="Gujja S."/>
            <person name="Heilman E."/>
            <person name="Heiman D."/>
            <person name="Hepburn T."/>
            <person name="Howarth C."/>
            <person name="Jen D."/>
            <person name="Larson L."/>
            <person name="Mehta T."/>
            <person name="Park D."/>
            <person name="Pearson M."/>
            <person name="Roberts A."/>
            <person name="Saif S."/>
            <person name="Shenoy N."/>
            <person name="Sisk P."/>
            <person name="Stolte C."/>
            <person name="Sykes S."/>
            <person name="Thomson T."/>
            <person name="Walk T."/>
            <person name="White J."/>
            <person name="Yandava C."/>
            <person name="Burger G."/>
            <person name="Gray M.W."/>
            <person name="Holland P.W.H."/>
            <person name="King N."/>
            <person name="Lang F.B.F."/>
            <person name="Roger A.J."/>
            <person name="Ruiz-Trillo I."/>
            <person name="Lander E."/>
            <person name="Nusbaum C."/>
        </authorList>
    </citation>
    <scope>NUCLEOTIDE SEQUENCE [LARGE SCALE GENOMIC DNA]</scope>
    <source>
        <strain evidence="12 13">ATCC 50062</strain>
    </source>
</reference>
<protein>
    <recommendedName>
        <fullName evidence="3">phenylalanine 4-monooxygenase</fullName>
        <ecNumber evidence="3">1.14.16.1</ecNumber>
    </recommendedName>
</protein>
<dbReference type="InterPro" id="IPR036951">
    <property type="entry name" value="ArAA_hydroxylase_sf"/>
</dbReference>
<comment type="cofactor">
    <cofactor evidence="1 9">
        <name>Fe(2+)</name>
        <dbReference type="ChEBI" id="CHEBI:29033"/>
    </cofactor>
</comment>
<dbReference type="SUPFAM" id="SSF56534">
    <property type="entry name" value="Aromatic aminoacid monoxygenases, catalytic and oligomerization domains"/>
    <property type="match status" value="1"/>
</dbReference>
<dbReference type="InterPro" id="IPR019773">
    <property type="entry name" value="Tyrosine_3-monooxygenase-like"/>
</dbReference>
<organism evidence="12 13">
    <name type="scientific">Thecamonas trahens ATCC 50062</name>
    <dbReference type="NCBI Taxonomy" id="461836"/>
    <lineage>
        <taxon>Eukaryota</taxon>
        <taxon>Apusozoa</taxon>
        <taxon>Apusomonadida</taxon>
        <taxon>Apusomonadidae</taxon>
        <taxon>Thecamonas</taxon>
    </lineage>
</organism>
<accession>A0A0L0DFC6</accession>
<evidence type="ECO:0000256" key="2">
    <source>
        <dbReference type="ARBA" id="ARBA00009712"/>
    </source>
</evidence>
<dbReference type="RefSeq" id="XP_013756459.1">
    <property type="nucleotide sequence ID" value="XM_013901005.1"/>
</dbReference>
<dbReference type="PANTHER" id="PTHR11473:SF24">
    <property type="entry name" value="PHENYLALANINE-4-HYDROXYLASE"/>
    <property type="match status" value="1"/>
</dbReference>
<feature type="binding site" evidence="8">
    <location>
        <position position="262"/>
    </location>
    <ligand>
        <name>Fe cation</name>
        <dbReference type="ChEBI" id="CHEBI:24875"/>
    </ligand>
</feature>
<evidence type="ECO:0000256" key="7">
    <source>
        <dbReference type="ARBA" id="ARBA00023033"/>
    </source>
</evidence>
<dbReference type="InterPro" id="IPR036329">
    <property type="entry name" value="Aro-AA_hydroxylase_C_sf"/>
</dbReference>
<keyword evidence="4 8" id="KW-0479">Metal-binding</keyword>
<evidence type="ECO:0000256" key="9">
    <source>
        <dbReference type="PIRSR" id="PIRSR601273-2"/>
    </source>
</evidence>
<evidence type="ECO:0000313" key="13">
    <source>
        <dbReference type="Proteomes" id="UP000054408"/>
    </source>
</evidence>
<dbReference type="OMA" id="FHDEVYR"/>
<gene>
    <name evidence="12" type="ORF">AMSG_06960</name>
</gene>
<keyword evidence="5" id="KW-0560">Oxidoreductase</keyword>
<dbReference type="Proteomes" id="UP000054408">
    <property type="component" value="Unassembled WGS sequence"/>
</dbReference>
<comment type="similarity">
    <text evidence="2">Belongs to the biopterin-dependent aromatic amino acid hydroxylase family.</text>
</comment>
<feature type="binding site" evidence="8">
    <location>
        <position position="267"/>
    </location>
    <ligand>
        <name>Fe cation</name>
        <dbReference type="ChEBI" id="CHEBI:24875"/>
    </ligand>
</feature>
<name>A0A0L0DFC6_THETB</name>
<keyword evidence="6 8" id="KW-0408">Iron</keyword>
<evidence type="ECO:0000256" key="6">
    <source>
        <dbReference type="ARBA" id="ARBA00023004"/>
    </source>
</evidence>
<evidence type="ECO:0000256" key="5">
    <source>
        <dbReference type="ARBA" id="ARBA00023002"/>
    </source>
</evidence>
<keyword evidence="13" id="KW-1185">Reference proteome</keyword>
<dbReference type="PIRSF" id="PIRSF000336">
    <property type="entry name" value="TH"/>
    <property type="match status" value="1"/>
</dbReference>
<dbReference type="InterPro" id="IPR002912">
    <property type="entry name" value="ACT_dom"/>
</dbReference>
<keyword evidence="7" id="KW-0503">Monooxygenase</keyword>
<dbReference type="STRING" id="461836.A0A0L0DFC6"/>
<sequence length="429" mass="48118">MDTPSAAVDIPARDAAAGSTIVATLSHSPGKLADVVDVFREHSVNMSRIRSRPSAVNAEEYDIEIDVNGVDEETFSSLITALPAKRVTHLATNDVPWFPRCEADLDESVKDVWGYGAELDADHPGFTDEAYRARREKFAETAYSTRHKDQMPRFEYNEEETATWRTIYTKLKELHPTHACKEFIAAFNLLEARGVYSPDTIPQLAEVSDFLQSSTGFRLRIAPGLISSRSFLNALAFRTFFCTSYIRHSSTPMYTPEPDVCHELLGHVPLFANLEFAQFSQAIGLASLGATDDDIKKLATLYWFTVEFGVTREEGGIRAYGAGLLSSFGELQYCTSDEPEHRPLDLEAAATQEYPITSFQPVYFVADSFANMATALHSWAMRLDRPFAVTFDPYTRRVIVLESKQEIMRLIKNVNSELSILTRVLEHVL</sequence>
<dbReference type="Gene3D" id="1.10.800.10">
    <property type="entry name" value="Aromatic amino acid hydroxylase"/>
    <property type="match status" value="1"/>
</dbReference>
<dbReference type="InterPro" id="IPR045865">
    <property type="entry name" value="ACT-like_dom_sf"/>
</dbReference>
<dbReference type="PRINTS" id="PR00372">
    <property type="entry name" value="FYWHYDRXLASE"/>
</dbReference>
<dbReference type="EC" id="1.14.16.1" evidence="3"/>
<dbReference type="GO" id="GO:0005506">
    <property type="term" value="F:iron ion binding"/>
    <property type="evidence" value="ECO:0007669"/>
    <property type="project" value="InterPro"/>
</dbReference>
<proteinExistence type="inferred from homology"/>
<dbReference type="PROSITE" id="PS00367">
    <property type="entry name" value="BH4_AAA_HYDROXYL_1"/>
    <property type="match status" value="1"/>
</dbReference>
<feature type="domain" description="ACT" evidence="11">
    <location>
        <begin position="20"/>
        <end position="97"/>
    </location>
</feature>
<dbReference type="EMBL" id="GL349464">
    <property type="protein sequence ID" value="KNC50989.1"/>
    <property type="molecule type" value="Genomic_DNA"/>
</dbReference>
<dbReference type="PROSITE" id="PS51671">
    <property type="entry name" value="ACT"/>
    <property type="match status" value="1"/>
</dbReference>
<evidence type="ECO:0000256" key="4">
    <source>
        <dbReference type="ARBA" id="ARBA00022723"/>
    </source>
</evidence>
<evidence type="ECO:0000256" key="8">
    <source>
        <dbReference type="PIRSR" id="PIRSR000336-1"/>
    </source>
</evidence>
<evidence type="ECO:0000256" key="3">
    <source>
        <dbReference type="ARBA" id="ARBA00011995"/>
    </source>
</evidence>
<dbReference type="OrthoDB" id="983542at2759"/>
<evidence type="ECO:0000313" key="12">
    <source>
        <dbReference type="EMBL" id="KNC50989.1"/>
    </source>
</evidence>
<dbReference type="SUPFAM" id="SSF55021">
    <property type="entry name" value="ACT-like"/>
    <property type="match status" value="1"/>
</dbReference>
<dbReference type="PROSITE" id="PS51410">
    <property type="entry name" value="BH4_AAA_HYDROXYL_2"/>
    <property type="match status" value="1"/>
</dbReference>
<evidence type="ECO:0000259" key="10">
    <source>
        <dbReference type="PROSITE" id="PS51410"/>
    </source>
</evidence>
<feature type="binding site" evidence="8">
    <location>
        <position position="307"/>
    </location>
    <ligand>
        <name>Fe cation</name>
        <dbReference type="ChEBI" id="CHEBI:24875"/>
    </ligand>
</feature>
<dbReference type="eggNOG" id="KOG3820">
    <property type="taxonomic scope" value="Eukaryota"/>
</dbReference>
<dbReference type="InterPro" id="IPR001273">
    <property type="entry name" value="ArAA_hydroxylase"/>
</dbReference>
<evidence type="ECO:0000259" key="11">
    <source>
        <dbReference type="PROSITE" id="PS51671"/>
    </source>
</evidence>
<feature type="domain" description="Biopterin-dependent aromatic amino acid hydroxylase family profile" evidence="10">
    <location>
        <begin position="82"/>
        <end position="429"/>
    </location>
</feature>
<dbReference type="CDD" id="cd04880">
    <property type="entry name" value="ACT_AAAH-PDT-like"/>
    <property type="match status" value="1"/>
</dbReference>
<dbReference type="AlphaFoldDB" id="A0A0L0DFC6"/>
<dbReference type="Pfam" id="PF00351">
    <property type="entry name" value="Biopterin_H"/>
    <property type="match status" value="1"/>
</dbReference>
<dbReference type="GO" id="GO:0004505">
    <property type="term" value="F:phenylalanine 4-monooxygenase activity"/>
    <property type="evidence" value="ECO:0007669"/>
    <property type="project" value="UniProtKB-EC"/>
</dbReference>